<feature type="domain" description="Cyclic nucleotide-binding" evidence="11">
    <location>
        <begin position="599"/>
        <end position="667"/>
    </location>
</feature>
<evidence type="ECO:0000256" key="1">
    <source>
        <dbReference type="ARBA" id="ARBA00004141"/>
    </source>
</evidence>
<evidence type="ECO:0000256" key="7">
    <source>
        <dbReference type="ARBA" id="ARBA00023136"/>
    </source>
</evidence>
<evidence type="ECO:0000256" key="3">
    <source>
        <dbReference type="ARBA" id="ARBA00022448"/>
    </source>
</evidence>
<feature type="transmembrane region" description="Helical" evidence="10">
    <location>
        <begin position="496"/>
        <end position="515"/>
    </location>
</feature>
<keyword evidence="5 10" id="KW-1133">Transmembrane helix</keyword>
<sequence>MGSYDKDKVPMLSVTHPQSVDENADSRFQAYISGNRSASFSIPMNFVHSYETESNPVGFTGPLRSQRRAPELQMSGPLYINRKAVIPSRENQSVPGQQKVEIKAENFSSSKGMDQNEWTDDNYGRNEHLLKSGQLGMCNDPYCTTCPSYYHSKAAQHKNSRASSIFDPKLHSVLYGDAKGWARRFVFFLNQCVHGVINPHNGVVGRWNQFFVFACLLAIFIDPLFFFLLSVQQVNKCMVIDWTASKTLVVFRSLTDFVYLLNMLLQFRLAYVAPESRVAGTGVLVDHPKEIAKNYLKGYFLIDLFIALPLPQIIVLAVLPNILGSSGANYAKNLLRAAVLVQYIPRLYRFLPLLVGQSPNHFIFETAWANFVINLLAYMLSAHVVGSCWYLLGLQRINQCLRDACNKSAIKDCMSFIDCGHGVGETDSDQLRNIWKNNTNAQACFTSDFPYGIYVQAVNLTSMHGITRYEYSLFWGFQQISTLAGNQIPSYFGWEVAFTMGIIGLGLLLFAYLIGNMQNILLSLSQRRIEMSLRRRDVEQWMRHRLLPQELRRKVLEAERYNWAATRGINEDILLENLPEDLQRDIRRHLFQFVKKVWIFALMDDHILDAICKRLRQTIYIKGGEIFYRGGAVEKMLFIVRGELESIGEDGHVFPLSEGNVCGEELLAWCLEHSYVAKDGKKIKNHGQGLLSSRTVRCLTNVEAFSLRAADLEEVTSIFARSLRNPRIQGAIRYQSPYWRAKAGTQIQVAWRYRQKCLKRRSASHPNHCSN</sequence>
<evidence type="ECO:0000256" key="5">
    <source>
        <dbReference type="ARBA" id="ARBA00022989"/>
    </source>
</evidence>
<dbReference type="PANTHER" id="PTHR45651:SF11">
    <property type="entry name" value="CYCLIC NUCLEOTIDE-GATED ION CHANNEL 20, CHLOROPLASTIC-RELATED"/>
    <property type="match status" value="1"/>
</dbReference>
<evidence type="ECO:0000259" key="11">
    <source>
        <dbReference type="PROSITE" id="PS50042"/>
    </source>
</evidence>
<accession>A0A2P2JKF5</accession>
<dbReference type="Gene3D" id="1.10.287.70">
    <property type="match status" value="1"/>
</dbReference>
<dbReference type="SUPFAM" id="SSF51206">
    <property type="entry name" value="cAMP-binding domain-like"/>
    <property type="match status" value="1"/>
</dbReference>
<name>A0A2P2JKF5_RHIMU</name>
<evidence type="ECO:0000256" key="9">
    <source>
        <dbReference type="ARBA" id="ARBA00023303"/>
    </source>
</evidence>
<keyword evidence="3" id="KW-0813">Transport</keyword>
<dbReference type="InterPro" id="IPR014710">
    <property type="entry name" value="RmlC-like_jellyroll"/>
</dbReference>
<dbReference type="GO" id="GO:0016020">
    <property type="term" value="C:membrane"/>
    <property type="evidence" value="ECO:0007669"/>
    <property type="project" value="UniProtKB-SubCell"/>
</dbReference>
<evidence type="ECO:0000256" key="10">
    <source>
        <dbReference type="SAM" id="Phobius"/>
    </source>
</evidence>
<comment type="similarity">
    <text evidence="2">Belongs to the cyclic nucleotide-gated cation channel (TC 1.A.1.5) family.</text>
</comment>
<evidence type="ECO:0000256" key="6">
    <source>
        <dbReference type="ARBA" id="ARBA00023065"/>
    </source>
</evidence>
<dbReference type="EMBL" id="GGEC01013435">
    <property type="protein sequence ID" value="MBW93918.1"/>
    <property type="molecule type" value="Transcribed_RNA"/>
</dbReference>
<dbReference type="PROSITE" id="PS50042">
    <property type="entry name" value="CNMP_BINDING_3"/>
    <property type="match status" value="1"/>
</dbReference>
<reference evidence="12" key="1">
    <citation type="submission" date="2018-02" db="EMBL/GenBank/DDBJ databases">
        <title>Rhizophora mucronata_Transcriptome.</title>
        <authorList>
            <person name="Meera S.P."/>
            <person name="Sreeshan A."/>
            <person name="Augustine A."/>
        </authorList>
    </citation>
    <scope>NUCLEOTIDE SEQUENCE</scope>
    <source>
        <tissue evidence="12">Leaf</tissue>
    </source>
</reference>
<feature type="transmembrane region" description="Helical" evidence="10">
    <location>
        <begin position="299"/>
        <end position="322"/>
    </location>
</feature>
<dbReference type="InterPro" id="IPR018490">
    <property type="entry name" value="cNMP-bd_dom_sf"/>
</dbReference>
<comment type="subcellular location">
    <subcellularLocation>
        <location evidence="1">Membrane</location>
        <topology evidence="1">Multi-pass membrane protein</topology>
    </subcellularLocation>
</comment>
<dbReference type="InterPro" id="IPR000595">
    <property type="entry name" value="cNMP-bd_dom"/>
</dbReference>
<evidence type="ECO:0000256" key="8">
    <source>
        <dbReference type="ARBA" id="ARBA00023286"/>
    </source>
</evidence>
<feature type="transmembrane region" description="Helical" evidence="10">
    <location>
        <begin position="371"/>
        <end position="392"/>
    </location>
</feature>
<dbReference type="Gene3D" id="1.10.287.630">
    <property type="entry name" value="Helix hairpin bin"/>
    <property type="match status" value="1"/>
</dbReference>
<keyword evidence="9" id="KW-0407">Ion channel</keyword>
<dbReference type="Pfam" id="PF00520">
    <property type="entry name" value="Ion_trans"/>
    <property type="match status" value="1"/>
</dbReference>
<dbReference type="SMART" id="SM00100">
    <property type="entry name" value="cNMP"/>
    <property type="match status" value="1"/>
</dbReference>
<feature type="transmembrane region" description="Helical" evidence="10">
    <location>
        <begin position="210"/>
        <end position="229"/>
    </location>
</feature>
<dbReference type="AlphaFoldDB" id="A0A2P2JKF5"/>
<evidence type="ECO:0000256" key="4">
    <source>
        <dbReference type="ARBA" id="ARBA00022692"/>
    </source>
</evidence>
<protein>
    <recommendedName>
        <fullName evidence="11">Cyclic nucleotide-binding domain-containing protein</fullName>
    </recommendedName>
</protein>
<dbReference type="CDD" id="cd00038">
    <property type="entry name" value="CAP_ED"/>
    <property type="match status" value="1"/>
</dbReference>
<dbReference type="PANTHER" id="PTHR45651">
    <property type="entry name" value="CYCLIC NUCLEOTIDE-GATED ION CHANNEL 15-RELATED-RELATED"/>
    <property type="match status" value="1"/>
</dbReference>
<dbReference type="InterPro" id="IPR005821">
    <property type="entry name" value="Ion_trans_dom"/>
</dbReference>
<keyword evidence="6" id="KW-0406">Ion transport</keyword>
<dbReference type="GO" id="GO:0005216">
    <property type="term" value="F:monoatomic ion channel activity"/>
    <property type="evidence" value="ECO:0007669"/>
    <property type="project" value="InterPro"/>
</dbReference>
<proteinExistence type="inferred from homology"/>
<dbReference type="Gene3D" id="2.60.120.10">
    <property type="entry name" value="Jelly Rolls"/>
    <property type="match status" value="1"/>
</dbReference>
<keyword evidence="8" id="KW-1071">Ligand-gated ion channel</keyword>
<dbReference type="SUPFAM" id="SSF81324">
    <property type="entry name" value="Voltage-gated potassium channels"/>
    <property type="match status" value="1"/>
</dbReference>
<evidence type="ECO:0000256" key="2">
    <source>
        <dbReference type="ARBA" id="ARBA00010486"/>
    </source>
</evidence>
<evidence type="ECO:0000313" key="12">
    <source>
        <dbReference type="EMBL" id="MBW93918.1"/>
    </source>
</evidence>
<keyword evidence="7 10" id="KW-0472">Membrane</keyword>
<organism evidence="12">
    <name type="scientific">Rhizophora mucronata</name>
    <name type="common">Asiatic mangrove</name>
    <dbReference type="NCBI Taxonomy" id="61149"/>
    <lineage>
        <taxon>Eukaryota</taxon>
        <taxon>Viridiplantae</taxon>
        <taxon>Streptophyta</taxon>
        <taxon>Embryophyta</taxon>
        <taxon>Tracheophyta</taxon>
        <taxon>Spermatophyta</taxon>
        <taxon>Magnoliopsida</taxon>
        <taxon>eudicotyledons</taxon>
        <taxon>Gunneridae</taxon>
        <taxon>Pentapetalae</taxon>
        <taxon>rosids</taxon>
        <taxon>fabids</taxon>
        <taxon>Malpighiales</taxon>
        <taxon>Rhizophoraceae</taxon>
        <taxon>Rhizophora</taxon>
    </lineage>
</organism>
<keyword evidence="4 10" id="KW-0812">Transmembrane</keyword>